<sequence>MEISNVALSQEVYRADAEKICDWLNDEEITSYLNEDSNAQKKLMSVVNRVNMPILTHLFNNNCRFFTIKNLYGTIGFLRLVPKGSFVEIVLAVGEKELWGKGIGHNAVVEALKVAFFEMRADNVIAKIKKVNKRSQNLFKGIGFKEVRLLENEIEYHINRDNFFKIAA</sequence>
<dbReference type="EMBL" id="SRYR01000005">
    <property type="protein sequence ID" value="TGY41869.1"/>
    <property type="molecule type" value="Genomic_DNA"/>
</dbReference>
<accession>A0A4S2DI93</accession>
<reference evidence="2 3" key="1">
    <citation type="submission" date="2019-04" db="EMBL/GenBank/DDBJ databases">
        <title>Microbes associate with the intestines of laboratory mice.</title>
        <authorList>
            <person name="Navarre W."/>
            <person name="Wong E."/>
            <person name="Huang K."/>
            <person name="Tropini C."/>
            <person name="Ng K."/>
            <person name="Yu B."/>
        </authorList>
    </citation>
    <scope>NUCLEOTIDE SEQUENCE [LARGE SCALE GENOMIC DNA]</scope>
    <source>
        <strain evidence="2 3">NM50_B9-20</strain>
    </source>
</reference>
<protein>
    <submittedName>
        <fullName evidence="2">N-acetyltransferase</fullName>
    </submittedName>
</protein>
<dbReference type="PANTHER" id="PTHR43415:SF3">
    <property type="entry name" value="GNAT-FAMILY ACETYLTRANSFERASE"/>
    <property type="match status" value="1"/>
</dbReference>
<dbReference type="Pfam" id="PF13302">
    <property type="entry name" value="Acetyltransf_3"/>
    <property type="match status" value="1"/>
</dbReference>
<evidence type="ECO:0000313" key="3">
    <source>
        <dbReference type="Proteomes" id="UP000306888"/>
    </source>
</evidence>
<proteinExistence type="predicted"/>
<name>A0A4S2DI93_9CLOT</name>
<dbReference type="SUPFAM" id="SSF55729">
    <property type="entry name" value="Acyl-CoA N-acyltransferases (Nat)"/>
    <property type="match status" value="1"/>
</dbReference>
<dbReference type="RefSeq" id="WP_136007312.1">
    <property type="nucleotide sequence ID" value="NZ_SRYR01000005.1"/>
</dbReference>
<keyword evidence="2" id="KW-0808">Transferase</keyword>
<dbReference type="Proteomes" id="UP000306888">
    <property type="component" value="Unassembled WGS sequence"/>
</dbReference>
<dbReference type="InterPro" id="IPR000182">
    <property type="entry name" value="GNAT_dom"/>
</dbReference>
<feature type="domain" description="N-acetyltransferase" evidence="1">
    <location>
        <begin position="1"/>
        <end position="161"/>
    </location>
</feature>
<comment type="caution">
    <text evidence="2">The sequence shown here is derived from an EMBL/GenBank/DDBJ whole genome shotgun (WGS) entry which is preliminary data.</text>
</comment>
<evidence type="ECO:0000313" key="2">
    <source>
        <dbReference type="EMBL" id="TGY41869.1"/>
    </source>
</evidence>
<dbReference type="AlphaFoldDB" id="A0A4S2DI93"/>
<keyword evidence="3" id="KW-1185">Reference proteome</keyword>
<dbReference type="InterPro" id="IPR016181">
    <property type="entry name" value="Acyl_CoA_acyltransferase"/>
</dbReference>
<gene>
    <name evidence="2" type="ORF">E5347_11170</name>
</gene>
<dbReference type="OrthoDB" id="9795206at2"/>
<dbReference type="PANTHER" id="PTHR43415">
    <property type="entry name" value="SPERMIDINE N(1)-ACETYLTRANSFERASE"/>
    <property type="match status" value="1"/>
</dbReference>
<dbReference type="Gene3D" id="3.40.630.30">
    <property type="match status" value="1"/>
</dbReference>
<evidence type="ECO:0000259" key="1">
    <source>
        <dbReference type="PROSITE" id="PS51186"/>
    </source>
</evidence>
<dbReference type="PROSITE" id="PS51186">
    <property type="entry name" value="GNAT"/>
    <property type="match status" value="1"/>
</dbReference>
<organism evidence="2 3">
    <name type="scientific">Clostridium sartagoforme</name>
    <dbReference type="NCBI Taxonomy" id="84031"/>
    <lineage>
        <taxon>Bacteria</taxon>
        <taxon>Bacillati</taxon>
        <taxon>Bacillota</taxon>
        <taxon>Clostridia</taxon>
        <taxon>Eubacteriales</taxon>
        <taxon>Clostridiaceae</taxon>
        <taxon>Clostridium</taxon>
    </lineage>
</organism>
<dbReference type="GO" id="GO:0016747">
    <property type="term" value="F:acyltransferase activity, transferring groups other than amino-acyl groups"/>
    <property type="evidence" value="ECO:0007669"/>
    <property type="project" value="InterPro"/>
</dbReference>